<evidence type="ECO:0000313" key="1">
    <source>
        <dbReference type="EMBL" id="HFC92489.1"/>
    </source>
</evidence>
<protein>
    <submittedName>
        <fullName evidence="1">Uma2 family endonuclease</fullName>
    </submittedName>
</protein>
<comment type="caution">
    <text evidence="1">The sequence shown here is derived from an EMBL/GenBank/DDBJ whole genome shotgun (WGS) entry which is preliminary data.</text>
</comment>
<name>A0A7V2SZT9_LEUMU</name>
<organism evidence="1">
    <name type="scientific">Leucothrix mucor</name>
    <dbReference type="NCBI Taxonomy" id="45248"/>
    <lineage>
        <taxon>Bacteria</taxon>
        <taxon>Pseudomonadati</taxon>
        <taxon>Pseudomonadota</taxon>
        <taxon>Gammaproteobacteria</taxon>
        <taxon>Thiotrichales</taxon>
        <taxon>Thiotrichaceae</taxon>
        <taxon>Leucothrix</taxon>
    </lineage>
</organism>
<dbReference type="PANTHER" id="PTHR36558">
    <property type="entry name" value="GLR1098 PROTEIN"/>
    <property type="match status" value="1"/>
</dbReference>
<dbReference type="InterPro" id="IPR012296">
    <property type="entry name" value="Nuclease_put_TT1808"/>
</dbReference>
<sequence length="57" mass="6363">MSAVLKFETVSFEDYLADERDVDVRCEYIDGYIYAMAGASETHNTIAGSFYVAIENA</sequence>
<dbReference type="EMBL" id="DRMS01000252">
    <property type="protein sequence ID" value="HFC92489.1"/>
    <property type="molecule type" value="Genomic_DNA"/>
</dbReference>
<dbReference type="PANTHER" id="PTHR36558:SF1">
    <property type="entry name" value="RESTRICTION ENDONUCLEASE DOMAIN-CONTAINING PROTEIN-RELATED"/>
    <property type="match status" value="1"/>
</dbReference>
<keyword evidence="1" id="KW-0255">Endonuclease</keyword>
<dbReference type="Proteomes" id="UP000885750">
    <property type="component" value="Unassembled WGS sequence"/>
</dbReference>
<reference evidence="1" key="1">
    <citation type="journal article" date="2020" name="mSystems">
        <title>Genome- and Community-Level Interaction Insights into Carbon Utilization and Element Cycling Functions of Hydrothermarchaeota in Hydrothermal Sediment.</title>
        <authorList>
            <person name="Zhou Z."/>
            <person name="Liu Y."/>
            <person name="Xu W."/>
            <person name="Pan J."/>
            <person name="Luo Z.H."/>
            <person name="Li M."/>
        </authorList>
    </citation>
    <scope>NUCLEOTIDE SEQUENCE [LARGE SCALE GENOMIC DNA]</scope>
    <source>
        <strain evidence="1">HyVt-493</strain>
    </source>
</reference>
<accession>A0A7V2SZT9</accession>
<proteinExistence type="predicted"/>
<gene>
    <name evidence="1" type="ORF">ENJ51_06720</name>
</gene>
<keyword evidence="1" id="KW-0378">Hydrolase</keyword>
<dbReference type="AlphaFoldDB" id="A0A7V2SZT9"/>
<dbReference type="GO" id="GO:0004519">
    <property type="term" value="F:endonuclease activity"/>
    <property type="evidence" value="ECO:0007669"/>
    <property type="project" value="UniProtKB-KW"/>
</dbReference>
<feature type="non-terminal residue" evidence="1">
    <location>
        <position position="57"/>
    </location>
</feature>
<keyword evidence="1" id="KW-0540">Nuclease</keyword>
<dbReference type="Gene3D" id="3.90.1570.10">
    <property type="entry name" value="tt1808, chain A"/>
    <property type="match status" value="1"/>
</dbReference>